<sequence>MAIGATASVCLVALASVAVFMWARSGAVRQSVSKPADYCTVTTSDGNYPLSLTQTRNASFIAAVAVQRGLPDHAATVAIATAMQESKLVNLDHGDLDSVGLFQQRPSQGWGTVEQLMDESYATNAFYDGLVKVADWQTIPVEDAAQAVQRSGYPDLYTQWDGMARAWASALTGEVAAGVTCSIHTKTSPDADGLVTAFRGQFPSVEIVRSLGLGDGSDTESGSDAGSTSTSDAGSSDSSSTSSGSSGATGDGQSSTVTMTLTFTLPAGLSESDMKRQGWQAATWLVAHAHEYGVRSVHACGMDWSRSAGRWSGTEAAEQSLTVTLR</sequence>
<evidence type="ECO:0000256" key="1">
    <source>
        <dbReference type="SAM" id="MobiDB-lite"/>
    </source>
</evidence>
<feature type="compositionally biased region" description="Low complexity" evidence="1">
    <location>
        <begin position="219"/>
        <end position="255"/>
    </location>
</feature>
<organism evidence="2 3">
    <name type="scientific">Bifidobacterium santillanense</name>
    <dbReference type="NCBI Taxonomy" id="2809028"/>
    <lineage>
        <taxon>Bacteria</taxon>
        <taxon>Bacillati</taxon>
        <taxon>Actinomycetota</taxon>
        <taxon>Actinomycetes</taxon>
        <taxon>Bifidobacteriales</taxon>
        <taxon>Bifidobacteriaceae</taxon>
        <taxon>Bifidobacterium</taxon>
    </lineage>
</organism>
<accession>A0ABS5ULZ9</accession>
<feature type="region of interest" description="Disordered" evidence="1">
    <location>
        <begin position="211"/>
        <end position="255"/>
    </location>
</feature>
<name>A0ABS5ULZ9_9BIFI</name>
<comment type="caution">
    <text evidence="2">The sequence shown here is derived from an EMBL/GenBank/DDBJ whole genome shotgun (WGS) entry which is preliminary data.</text>
</comment>
<dbReference type="EMBL" id="JAFEJS010000001">
    <property type="protein sequence ID" value="MBT1171936.1"/>
    <property type="molecule type" value="Genomic_DNA"/>
</dbReference>
<evidence type="ECO:0000313" key="2">
    <source>
        <dbReference type="EMBL" id="MBT1171936.1"/>
    </source>
</evidence>
<proteinExistence type="predicted"/>
<reference evidence="2 3" key="1">
    <citation type="journal article" date="2021" name="Environ. Microbiol.">
        <title>Genetic insights into the dark matter of the mammalian gut microbiota through targeted genome reconstruction.</title>
        <authorList>
            <person name="Lugli G.A."/>
            <person name="Alessandri G."/>
            <person name="Milani C."/>
            <person name="Viappiani A."/>
            <person name="Fontana F."/>
            <person name="Tarracchini C."/>
            <person name="Mancabelli L."/>
            <person name="Argentini C."/>
            <person name="Ruiz L."/>
            <person name="Margolles A."/>
            <person name="van Sinderen D."/>
            <person name="Turroni F."/>
            <person name="Ventura M."/>
        </authorList>
    </citation>
    <scope>NUCLEOTIDE SEQUENCE [LARGE SCALE GENOMIC DNA]</scope>
    <source>
        <strain evidence="2 3">MA2</strain>
    </source>
</reference>
<gene>
    <name evidence="2" type="ORF">JS528_00895</name>
</gene>
<evidence type="ECO:0000313" key="3">
    <source>
        <dbReference type="Proteomes" id="UP000773064"/>
    </source>
</evidence>
<dbReference type="Proteomes" id="UP000773064">
    <property type="component" value="Unassembled WGS sequence"/>
</dbReference>
<keyword evidence="3" id="KW-1185">Reference proteome</keyword>
<protein>
    <submittedName>
        <fullName evidence="2">Cobalt transporter</fullName>
    </submittedName>
</protein>